<dbReference type="InterPro" id="IPR011877">
    <property type="entry name" value="Ribokinase"/>
</dbReference>
<comment type="subunit">
    <text evidence="10">Homodimer.</text>
</comment>
<dbReference type="PANTHER" id="PTHR10584">
    <property type="entry name" value="SUGAR KINASE"/>
    <property type="match status" value="1"/>
</dbReference>
<dbReference type="InterPro" id="IPR029056">
    <property type="entry name" value="Ribokinase-like"/>
</dbReference>
<dbReference type="Pfam" id="PF00294">
    <property type="entry name" value="PfkB"/>
    <property type="match status" value="1"/>
</dbReference>
<keyword evidence="4 10" id="KW-0547">Nucleotide-binding</keyword>
<feature type="binding site" evidence="10">
    <location>
        <begin position="42"/>
        <end position="46"/>
    </location>
    <ligand>
        <name>substrate</name>
    </ligand>
</feature>
<dbReference type="GO" id="GO:0004747">
    <property type="term" value="F:ribokinase activity"/>
    <property type="evidence" value="ECO:0007669"/>
    <property type="project" value="InterPro"/>
</dbReference>
<feature type="binding site" evidence="10">
    <location>
        <begin position="269"/>
        <end position="270"/>
    </location>
    <ligand>
        <name>ATP</name>
        <dbReference type="ChEBI" id="CHEBI:30616"/>
    </ligand>
</feature>
<evidence type="ECO:0000256" key="7">
    <source>
        <dbReference type="ARBA" id="ARBA00022842"/>
    </source>
</evidence>
<feature type="binding site" evidence="10">
    <location>
        <position position="300"/>
    </location>
    <ligand>
        <name>K(+)</name>
        <dbReference type="ChEBI" id="CHEBI:29103"/>
    </ligand>
</feature>
<comment type="catalytic activity">
    <reaction evidence="10">
        <text>2-deoxy-D-ribose + ATP = 2-deoxy-D-ribose 5-phosphate + ADP + H(+)</text>
        <dbReference type="Rhea" id="RHEA:30871"/>
        <dbReference type="ChEBI" id="CHEBI:15378"/>
        <dbReference type="ChEBI" id="CHEBI:30616"/>
        <dbReference type="ChEBI" id="CHEBI:62877"/>
        <dbReference type="ChEBI" id="CHEBI:90761"/>
        <dbReference type="ChEBI" id="CHEBI:456216"/>
        <dbReference type="EC" id="2.7.1.229"/>
    </reaction>
</comment>
<evidence type="ECO:0000256" key="10">
    <source>
        <dbReference type="HAMAP-Rule" id="MF_01987"/>
    </source>
</evidence>
<comment type="subcellular location">
    <subcellularLocation>
        <location evidence="10">Cytoplasm</location>
    </subcellularLocation>
</comment>
<feature type="binding site" evidence="10">
    <location>
        <position position="294"/>
    </location>
    <ligand>
        <name>ATP</name>
        <dbReference type="ChEBI" id="CHEBI:30616"/>
    </ligand>
</feature>
<comment type="similarity">
    <text evidence="1">Belongs to the carbohydrate kinase pfkB family.</text>
</comment>
<feature type="binding site" evidence="10">
    <location>
        <position position="270"/>
    </location>
    <ligand>
        <name>substrate</name>
    </ligand>
</feature>
<protein>
    <recommendedName>
        <fullName evidence="10">Deoxyribokinase</fullName>
        <shortName evidence="10">dRK</shortName>
        <ecNumber evidence="10">2.7.1.229</ecNumber>
    </recommendedName>
    <alternativeName>
        <fullName evidence="10">ATP:2-deoxy-D-ribose 5-phosphotransferase</fullName>
    </alternativeName>
</protein>
<keyword evidence="5 10" id="KW-0418">Kinase</keyword>
<dbReference type="Proteomes" id="UP000095598">
    <property type="component" value="Unassembled WGS sequence"/>
</dbReference>
<keyword evidence="8 10" id="KW-0630">Potassium</keyword>
<evidence type="ECO:0000256" key="5">
    <source>
        <dbReference type="ARBA" id="ARBA00022777"/>
    </source>
</evidence>
<gene>
    <name evidence="12" type="primary">rbsK_2</name>
    <name evidence="10" type="synonym">deoK</name>
    <name evidence="12" type="ORF">ERS852425_01580</name>
</gene>
<comment type="cofactor">
    <cofactor evidence="10">
        <name>Mg(2+)</name>
        <dbReference type="ChEBI" id="CHEBI:18420"/>
    </cofactor>
</comment>
<dbReference type="GO" id="GO:0005524">
    <property type="term" value="F:ATP binding"/>
    <property type="evidence" value="ECO:0007669"/>
    <property type="project" value="UniProtKB-UniRule"/>
</dbReference>
<feature type="active site" description="Proton acceptor" evidence="10">
    <location>
        <position position="270"/>
    </location>
</feature>
<evidence type="ECO:0000256" key="4">
    <source>
        <dbReference type="ARBA" id="ARBA00022741"/>
    </source>
</evidence>
<dbReference type="SUPFAM" id="SSF53613">
    <property type="entry name" value="Ribokinase-like"/>
    <property type="match status" value="1"/>
</dbReference>
<name>A0A173SUE5_ANAHA</name>
<feature type="binding site" evidence="10">
    <location>
        <position position="266"/>
    </location>
    <ligand>
        <name>K(+)</name>
        <dbReference type="ChEBI" id="CHEBI:29103"/>
    </ligand>
</feature>
<dbReference type="HAMAP" id="MF_01987">
    <property type="entry name" value="Ribokinase"/>
    <property type="match status" value="1"/>
</dbReference>
<feature type="binding site" evidence="10">
    <location>
        <position position="305"/>
    </location>
    <ligand>
        <name>K(+)</name>
        <dbReference type="ChEBI" id="CHEBI:29103"/>
    </ligand>
</feature>
<keyword evidence="10" id="KW-0963">Cytoplasm</keyword>
<dbReference type="UniPathway" id="UPA00916">
    <property type="reaction ID" value="UER00889"/>
</dbReference>
<keyword evidence="2 10" id="KW-0808">Transferase</keyword>
<keyword evidence="9 10" id="KW-0119">Carbohydrate metabolism</keyword>
<evidence type="ECO:0000256" key="9">
    <source>
        <dbReference type="ARBA" id="ARBA00023277"/>
    </source>
</evidence>
<comment type="similarity">
    <text evidence="10">Belongs to the carbohydrate kinase PfkB family. Deoxyribokinase subfamily.</text>
</comment>
<feature type="binding site" evidence="10">
    <location>
        <position position="303"/>
    </location>
    <ligand>
        <name>K(+)</name>
        <dbReference type="ChEBI" id="CHEBI:29103"/>
    </ligand>
</feature>
<dbReference type="RefSeq" id="WP_009203285.1">
    <property type="nucleotide sequence ID" value="NZ_CAXSPF010000001.1"/>
</dbReference>
<sequence>MKKRPKILVVGSLMMNQGIETSVIPEEGQTVMGEDIKKSPGGKGANQAVQMARLGADVTLIGKIGRDRDGEELVKVCKEAGVNTEQIIYDDVLPTGSSIVLLETVPGQKVKKRSIVIPGATTQLTVDEIAYLEDEMDKYDLVVLQNAIPMEVNEAIAGYAYKHEVDVVLNPIPAKKLSKELMECVTYLIVNEQAAKSMTGIKIHSDWKREWTRFNLDEARVASAVIRGRGIPTVLITLAEKGVIMNTPERFYYKKAIEDVEVVDPRAAGDAFIGAFCTRICTDDSIGKVLTIANYTAALSIATEGAIESLPTSKQVREYMEQKRDA</sequence>
<accession>A0A173SUE5</accession>
<dbReference type="EMBL" id="CYXT01000010">
    <property type="protein sequence ID" value="CUM93981.1"/>
    <property type="molecule type" value="Genomic_DNA"/>
</dbReference>
<evidence type="ECO:0000256" key="6">
    <source>
        <dbReference type="ARBA" id="ARBA00022840"/>
    </source>
</evidence>
<dbReference type="GO" id="GO:0005737">
    <property type="term" value="C:cytoplasm"/>
    <property type="evidence" value="ECO:0007669"/>
    <property type="project" value="UniProtKB-SubCell"/>
</dbReference>
<feature type="domain" description="Carbohydrate kinase PfkB" evidence="11">
    <location>
        <begin position="6"/>
        <end position="312"/>
    </location>
</feature>
<dbReference type="PROSITE" id="PS00583">
    <property type="entry name" value="PFKB_KINASES_1"/>
    <property type="match status" value="1"/>
</dbReference>
<dbReference type="GO" id="GO:0019303">
    <property type="term" value="P:D-ribose catabolic process"/>
    <property type="evidence" value="ECO:0007669"/>
    <property type="project" value="UniProtKB-UniPathway"/>
</dbReference>
<proteinExistence type="inferred from homology"/>
<feature type="site" description="Important for substrate specificity" evidence="10">
    <location>
        <position position="14"/>
    </location>
</feature>
<evidence type="ECO:0000256" key="1">
    <source>
        <dbReference type="ARBA" id="ARBA00005380"/>
    </source>
</evidence>
<keyword evidence="7 10" id="KW-0460">Magnesium</keyword>
<reference evidence="12 13" key="1">
    <citation type="submission" date="2015-09" db="EMBL/GenBank/DDBJ databases">
        <authorList>
            <consortium name="Pathogen Informatics"/>
        </authorList>
    </citation>
    <scope>NUCLEOTIDE SEQUENCE [LARGE SCALE GENOMIC DNA]</scope>
    <source>
        <strain evidence="12 13">2789STDY5608868</strain>
    </source>
</reference>
<evidence type="ECO:0000256" key="8">
    <source>
        <dbReference type="ARBA" id="ARBA00022958"/>
    </source>
</evidence>
<keyword evidence="6 10" id="KW-0067">ATP-binding</keyword>
<comment type="caution">
    <text evidence="10">Lacks conserved residue(s) required for the propagation of feature annotation.</text>
</comment>
<dbReference type="InterPro" id="IPR011611">
    <property type="entry name" value="PfkB_dom"/>
</dbReference>
<dbReference type="EC" id="2.7.1.229" evidence="10"/>
<dbReference type="AlphaFoldDB" id="A0A173SUE5"/>
<feature type="binding site" evidence="10">
    <location>
        <position position="264"/>
    </location>
    <ligand>
        <name>K(+)</name>
        <dbReference type="ChEBI" id="CHEBI:29103"/>
    </ligand>
</feature>
<feature type="binding site" evidence="10">
    <location>
        <position position="191"/>
    </location>
    <ligand>
        <name>ATP</name>
        <dbReference type="ChEBI" id="CHEBI:30616"/>
    </ligand>
</feature>
<feature type="binding site" evidence="10">
    <location>
        <position position="309"/>
    </location>
    <ligand>
        <name>K(+)</name>
        <dbReference type="ChEBI" id="CHEBI:29103"/>
    </ligand>
</feature>
<evidence type="ECO:0000313" key="13">
    <source>
        <dbReference type="Proteomes" id="UP000095598"/>
    </source>
</evidence>
<dbReference type="Gene3D" id="3.40.1190.20">
    <property type="match status" value="1"/>
</dbReference>
<dbReference type="InterPro" id="IPR002173">
    <property type="entry name" value="Carboh/pur_kinase_PfkB_CS"/>
</dbReference>
<dbReference type="PRINTS" id="PR00990">
    <property type="entry name" value="RIBOKINASE"/>
</dbReference>
<evidence type="ECO:0000256" key="2">
    <source>
        <dbReference type="ARBA" id="ARBA00022679"/>
    </source>
</evidence>
<organism evidence="12 13">
    <name type="scientific">Anaerostipes hadrus</name>
    <dbReference type="NCBI Taxonomy" id="649756"/>
    <lineage>
        <taxon>Bacteria</taxon>
        <taxon>Bacillati</taxon>
        <taxon>Bacillota</taxon>
        <taxon>Clostridia</taxon>
        <taxon>Lachnospirales</taxon>
        <taxon>Lachnospiraceae</taxon>
        <taxon>Anaerostipes</taxon>
    </lineage>
</organism>
<dbReference type="GO" id="GO:0046872">
    <property type="term" value="F:metal ion binding"/>
    <property type="evidence" value="ECO:0007669"/>
    <property type="project" value="UniProtKB-KW"/>
</dbReference>
<evidence type="ECO:0000259" key="11">
    <source>
        <dbReference type="Pfam" id="PF00294"/>
    </source>
</evidence>
<dbReference type="CDD" id="cd01174">
    <property type="entry name" value="ribokinase"/>
    <property type="match status" value="1"/>
</dbReference>
<evidence type="ECO:0000256" key="3">
    <source>
        <dbReference type="ARBA" id="ARBA00022723"/>
    </source>
</evidence>
<evidence type="ECO:0000313" key="12">
    <source>
        <dbReference type="EMBL" id="CUM93981.1"/>
    </source>
</evidence>
<keyword evidence="3 10" id="KW-0479">Metal-binding</keyword>
<dbReference type="InterPro" id="IPR002139">
    <property type="entry name" value="Ribo/fructo_kinase"/>
</dbReference>
<dbReference type="PANTHER" id="PTHR10584:SF166">
    <property type="entry name" value="RIBOKINASE"/>
    <property type="match status" value="1"/>
</dbReference>
<comment type="function">
    <text evidence="10">Catalyzes the ATP-dependent phosphorylation of 2-deoxy-D-ribose to 2-deoxy-D-ribose 5-phosphate (dRib-5P), allowing the use of deoxyribose as the sole carbon source.</text>
</comment>